<dbReference type="Pfam" id="PF16079">
    <property type="entry name" value="Phage_holin_5_2"/>
    <property type="match status" value="1"/>
</dbReference>
<gene>
    <name evidence="2" type="ORF">P5G61_02350</name>
</gene>
<sequence>MEWEIINGLIDARLLVVLAACWVIGYILKQTPRVPDWTIIFIVTAVAIVFVLLMLGLSVESVVQGILVGAVAVYGNQLVKQTKKGVDTDASA</sequence>
<reference evidence="2" key="1">
    <citation type="submission" date="2023-03" db="EMBL/GenBank/DDBJ databases">
        <title>MT1 and MT2 Draft Genomes of Novel Species.</title>
        <authorList>
            <person name="Venkateswaran K."/>
        </authorList>
    </citation>
    <scope>NUCLEOTIDE SEQUENCE</scope>
    <source>
        <strain evidence="2">F6_3S_P_1C</strain>
    </source>
</reference>
<keyword evidence="3" id="KW-1185">Reference proteome</keyword>
<comment type="caution">
    <text evidence="2">The sequence shown here is derived from an EMBL/GenBank/DDBJ whole genome shotgun (WGS) entry which is preliminary data.</text>
</comment>
<feature type="transmembrane region" description="Helical" evidence="1">
    <location>
        <begin position="12"/>
        <end position="28"/>
    </location>
</feature>
<feature type="transmembrane region" description="Helical" evidence="1">
    <location>
        <begin position="37"/>
        <end position="56"/>
    </location>
</feature>
<keyword evidence="1" id="KW-0472">Membrane</keyword>
<dbReference type="RefSeq" id="WP_301244051.1">
    <property type="nucleotide sequence ID" value="NZ_JAROCD010000001.1"/>
</dbReference>
<evidence type="ECO:0000313" key="2">
    <source>
        <dbReference type="EMBL" id="MDN4600054.1"/>
    </source>
</evidence>
<protein>
    <submittedName>
        <fullName evidence="2">Phage holin family protein</fullName>
    </submittedName>
</protein>
<keyword evidence="1" id="KW-0812">Transmembrane</keyword>
<evidence type="ECO:0000256" key="1">
    <source>
        <dbReference type="SAM" id="Phobius"/>
    </source>
</evidence>
<proteinExistence type="predicted"/>
<accession>A0ABT8J4P8</accession>
<dbReference type="EMBL" id="JAROCD010000001">
    <property type="protein sequence ID" value="MDN4600054.1"/>
    <property type="molecule type" value="Genomic_DNA"/>
</dbReference>
<keyword evidence="1" id="KW-1133">Transmembrane helix</keyword>
<evidence type="ECO:0000313" key="3">
    <source>
        <dbReference type="Proteomes" id="UP001174205"/>
    </source>
</evidence>
<name>A0ABT8J4P8_9BACL</name>
<dbReference type="Proteomes" id="UP001174205">
    <property type="component" value="Unassembled WGS sequence"/>
</dbReference>
<dbReference type="InterPro" id="IPR032111">
    <property type="entry name" value="Clostridium_phage_holin"/>
</dbReference>
<organism evidence="2 3">
    <name type="scientific">Paenibacillus vandeheii</name>
    <dbReference type="NCBI Taxonomy" id="3035917"/>
    <lineage>
        <taxon>Bacteria</taxon>
        <taxon>Bacillati</taxon>
        <taxon>Bacillota</taxon>
        <taxon>Bacilli</taxon>
        <taxon>Bacillales</taxon>
        <taxon>Paenibacillaceae</taxon>
        <taxon>Paenibacillus</taxon>
    </lineage>
</organism>